<evidence type="ECO:0000256" key="4">
    <source>
        <dbReference type="ARBA" id="ARBA00022598"/>
    </source>
</evidence>
<evidence type="ECO:0000256" key="2">
    <source>
        <dbReference type="ARBA" id="ARBA00007572"/>
    </source>
</evidence>
<dbReference type="GO" id="GO:0006281">
    <property type="term" value="P:DNA repair"/>
    <property type="evidence" value="ECO:0007669"/>
    <property type="project" value="UniProtKB-KW"/>
</dbReference>
<evidence type="ECO:0000256" key="5">
    <source>
        <dbReference type="ARBA" id="ARBA00022705"/>
    </source>
</evidence>
<sequence>MEFPTLYFNDKLGRKRLWKIWVKGDTVYREGGLVDGKKVNSNRTFKSKNIGKKNETSAEEQAKREAERDWIKKLGEGRTPDPEDVIGITMMKQVTEEKLKMGGVARTVASKIRGRKTINMKVKSPYIITDLEKEPIIPMKANKWELDDKGELKNKIKKYFKFENGVWVQPKLDGYRCIAKIHSSKNGKKVILSSNGRKQFPWFEHIRKEVLELGSKVDLLDGLDGELYIHQKQNFSTIQSMCAISSSKPHPNEAQIILHVFDLVDESAKISQEERLEKLDQIFKFHDGTALSLVPTHKIKTALEVNTYHQKFIQELYEGVIVRSNECVYMEAKSKRRSLYLRKYKDFKDEEYKVIGIELDSGVSEEYFVWLCTTEKGIFDSKHKNLFKAKPMGTRQERIKQYKNHQKYIGKLLKVRFQEYTEDGIPRFPIGVCFREKWDLTG</sequence>
<dbReference type="Pfam" id="PF14743">
    <property type="entry name" value="DNA_ligase_OB_2"/>
    <property type="match status" value="1"/>
</dbReference>
<dbReference type="PANTHER" id="PTHR47810">
    <property type="entry name" value="DNA LIGASE"/>
    <property type="match status" value="1"/>
</dbReference>
<dbReference type="GO" id="GO:0044423">
    <property type="term" value="C:virion component"/>
    <property type="evidence" value="ECO:0007669"/>
    <property type="project" value="UniProtKB-KW"/>
</dbReference>
<dbReference type="InterPro" id="IPR029319">
    <property type="entry name" value="DNA_ligase_OB"/>
</dbReference>
<dbReference type="GO" id="GO:0003910">
    <property type="term" value="F:DNA ligase (ATP) activity"/>
    <property type="evidence" value="ECO:0007669"/>
    <property type="project" value="InterPro"/>
</dbReference>
<gene>
    <name evidence="13" type="ORF">LCPAC001_00370</name>
</gene>
<evidence type="ECO:0000256" key="6">
    <source>
        <dbReference type="ARBA" id="ARBA00022763"/>
    </source>
</evidence>
<dbReference type="InterPro" id="IPR012310">
    <property type="entry name" value="DNA_ligase_ATP-dep_cent"/>
</dbReference>
<keyword evidence="4 13" id="KW-0436">Ligase</keyword>
<keyword evidence="8" id="KW-0234">DNA repair</keyword>
<evidence type="ECO:0000313" key="13">
    <source>
        <dbReference type="EMBL" id="QBK89527.1"/>
    </source>
</evidence>
<name>A0A481Z1D1_9VIRU</name>
<dbReference type="GO" id="GO:0005524">
    <property type="term" value="F:ATP binding"/>
    <property type="evidence" value="ECO:0007669"/>
    <property type="project" value="InterPro"/>
</dbReference>
<dbReference type="EMBL" id="MK500427">
    <property type="protein sequence ID" value="QBK89527.1"/>
    <property type="molecule type" value="Genomic_DNA"/>
</dbReference>
<evidence type="ECO:0000256" key="3">
    <source>
        <dbReference type="ARBA" id="ARBA00013308"/>
    </source>
</evidence>
<keyword evidence="7" id="KW-0946">Virion</keyword>
<comment type="subcellular location">
    <subcellularLocation>
        <location evidence="1">Virion</location>
    </subcellularLocation>
</comment>
<comment type="similarity">
    <text evidence="2">Belongs to the ATP-dependent DNA ligase family.</text>
</comment>
<feature type="domain" description="ATP-dependent DNA ligase family profile" evidence="11">
    <location>
        <begin position="155"/>
        <end position="336"/>
    </location>
</feature>
<dbReference type="InterPro" id="IPR050326">
    <property type="entry name" value="NAD_dep_DNA_ligaseB"/>
</dbReference>
<evidence type="ECO:0000259" key="11">
    <source>
        <dbReference type="Pfam" id="PF01068"/>
    </source>
</evidence>
<dbReference type="Gene3D" id="2.40.50.140">
    <property type="entry name" value="Nucleic acid-binding proteins"/>
    <property type="match status" value="1"/>
</dbReference>
<keyword evidence="5" id="KW-0235">DNA replication</keyword>
<dbReference type="InterPro" id="IPR012340">
    <property type="entry name" value="NA-bd_OB-fold"/>
</dbReference>
<accession>A0A481Z1D1</accession>
<dbReference type="PANTHER" id="PTHR47810:SF5">
    <property type="entry name" value="LIGASE, PUTATIVE-RELATED"/>
    <property type="match status" value="1"/>
</dbReference>
<dbReference type="SUPFAM" id="SSF50249">
    <property type="entry name" value="Nucleic acid-binding proteins"/>
    <property type="match status" value="1"/>
</dbReference>
<dbReference type="Gene3D" id="3.30.470.30">
    <property type="entry name" value="DNA ligase/mRNA capping enzyme"/>
    <property type="match status" value="1"/>
</dbReference>
<reference evidence="13" key="1">
    <citation type="journal article" date="2019" name="MBio">
        <title>Virus Genomes from Deep Sea Sediments Expand the Ocean Megavirome and Support Independent Origins of Viral Gigantism.</title>
        <authorList>
            <person name="Backstrom D."/>
            <person name="Yutin N."/>
            <person name="Jorgensen S.L."/>
            <person name="Dharamshi J."/>
            <person name="Homa F."/>
            <person name="Zaremba-Niedwiedzka K."/>
            <person name="Spang A."/>
            <person name="Wolf Y.I."/>
            <person name="Koonin E.V."/>
            <person name="Ettema T.J."/>
        </authorList>
    </citation>
    <scope>NUCLEOTIDE SEQUENCE</scope>
</reference>
<feature type="domain" description="DNA ligase OB-like" evidence="12">
    <location>
        <begin position="402"/>
        <end position="435"/>
    </location>
</feature>
<evidence type="ECO:0000259" key="12">
    <source>
        <dbReference type="Pfam" id="PF14743"/>
    </source>
</evidence>
<dbReference type="Pfam" id="PF01068">
    <property type="entry name" value="DNA_ligase_A_M"/>
    <property type="match status" value="1"/>
</dbReference>
<evidence type="ECO:0000256" key="10">
    <source>
        <dbReference type="ARBA" id="ARBA00046002"/>
    </source>
</evidence>
<proteinExistence type="inferred from homology"/>
<evidence type="ECO:0000256" key="7">
    <source>
        <dbReference type="ARBA" id="ARBA00022844"/>
    </source>
</evidence>
<dbReference type="SUPFAM" id="SSF56091">
    <property type="entry name" value="DNA ligase/mRNA capping enzyme, catalytic domain"/>
    <property type="match status" value="1"/>
</dbReference>
<organism evidence="13">
    <name type="scientific">Pithovirus LCPAC001</name>
    <dbReference type="NCBI Taxonomy" id="2506585"/>
    <lineage>
        <taxon>Viruses</taxon>
        <taxon>Pithoviruses</taxon>
    </lineage>
</organism>
<dbReference type="GO" id="GO:0006260">
    <property type="term" value="P:DNA replication"/>
    <property type="evidence" value="ECO:0007669"/>
    <property type="project" value="UniProtKB-KW"/>
</dbReference>
<evidence type="ECO:0000256" key="9">
    <source>
        <dbReference type="ARBA" id="ARBA00032896"/>
    </source>
</evidence>
<protein>
    <recommendedName>
        <fullName evidence="3">DNA ligase</fullName>
    </recommendedName>
    <alternativeName>
        <fullName evidence="9">Polydeoxyribonucleotide synthase [ATP]</fullName>
    </alternativeName>
</protein>
<evidence type="ECO:0000256" key="8">
    <source>
        <dbReference type="ARBA" id="ARBA00023204"/>
    </source>
</evidence>
<dbReference type="GO" id="GO:0006310">
    <property type="term" value="P:DNA recombination"/>
    <property type="evidence" value="ECO:0007669"/>
    <property type="project" value="InterPro"/>
</dbReference>
<dbReference type="Gene3D" id="3.30.1490.70">
    <property type="match status" value="1"/>
</dbReference>
<comment type="function">
    <text evidence="10">Very low-fidelity DNA ligase that seals nicks in double-stranded DNA during DNA repair. Together with the viral repair DNA polymerase X, fills the single nucleotide gaps generated by the AP endonuclease. It is not essential for viral replication and recombination. Displays a very low adenylation activity towards DNA with 3'-dideoxy- or 3'-amino-terminated nicks compared to regular nick DNA.</text>
</comment>
<evidence type="ECO:0000256" key="1">
    <source>
        <dbReference type="ARBA" id="ARBA00004328"/>
    </source>
</evidence>
<keyword evidence="6" id="KW-0227">DNA damage</keyword>